<evidence type="ECO:0000256" key="1">
    <source>
        <dbReference type="SAM" id="MobiDB-lite"/>
    </source>
</evidence>
<name>A0ABD2I5D4_HETSC</name>
<keyword evidence="3" id="KW-1185">Reference proteome</keyword>
<organism evidence="2 3">
    <name type="scientific">Heterodera schachtii</name>
    <name type="common">Sugarbeet cyst nematode worm</name>
    <name type="synonym">Tylenchus schachtii</name>
    <dbReference type="NCBI Taxonomy" id="97005"/>
    <lineage>
        <taxon>Eukaryota</taxon>
        <taxon>Metazoa</taxon>
        <taxon>Ecdysozoa</taxon>
        <taxon>Nematoda</taxon>
        <taxon>Chromadorea</taxon>
        <taxon>Rhabditida</taxon>
        <taxon>Tylenchina</taxon>
        <taxon>Tylenchomorpha</taxon>
        <taxon>Tylenchoidea</taxon>
        <taxon>Heteroderidae</taxon>
        <taxon>Heteroderinae</taxon>
        <taxon>Heterodera</taxon>
    </lineage>
</organism>
<feature type="region of interest" description="Disordered" evidence="1">
    <location>
        <begin position="100"/>
        <end position="139"/>
    </location>
</feature>
<dbReference type="Proteomes" id="UP001620645">
    <property type="component" value="Unassembled WGS sequence"/>
</dbReference>
<dbReference type="AlphaFoldDB" id="A0ABD2I5D4"/>
<feature type="region of interest" description="Disordered" evidence="1">
    <location>
        <begin position="409"/>
        <end position="431"/>
    </location>
</feature>
<gene>
    <name evidence="2" type="ORF">niasHS_017615</name>
</gene>
<evidence type="ECO:0000313" key="2">
    <source>
        <dbReference type="EMBL" id="KAL3072641.1"/>
    </source>
</evidence>
<sequence length="431" mass="49481">MNNCVDRSRSWRRRRSSAGMIPLCKDERDCCVPLASQIQQQNDHQLNWHRRLSPVKRLPQLVRGSSFISNSKRNCSLTAKEKSPLHQKLEIEKEWKWKKNEQKKEGEEGKRKLKEEEKEEEQITKGRRGGGTIKAHRLTNPPFSSVLTVSAAVDSTDDDNCICAGSSSPRHGAPSPEGMSSSFLISPAWYRDSDGRTGFRHDLEIPIKGRLQESPIKEKSRNGNVERTRQGNGEIDVATDDKRSFAGVSAVPIIHWPGSTPSNTKQWPQKQKVVKFAETIKINEIAPRLLINNSPIAFESSSQKDLAEENQPIWRECTEQRRKMDRRRKEVIREEEEWERKNSAPCQHKNTHFELLTDQFFRHCQSISIFDDSQQRSVYDNLKAISNDETTNIESEKWLNSKTKVLAQRGIHRSKSERNRMGREVGSDSSG</sequence>
<reference evidence="2 3" key="1">
    <citation type="submission" date="2024-10" db="EMBL/GenBank/DDBJ databases">
        <authorList>
            <person name="Kim D."/>
        </authorList>
    </citation>
    <scope>NUCLEOTIDE SEQUENCE [LARGE SCALE GENOMIC DNA]</scope>
    <source>
        <strain evidence="2">Taebaek</strain>
    </source>
</reference>
<dbReference type="EMBL" id="JBICCN010000373">
    <property type="protein sequence ID" value="KAL3072641.1"/>
    <property type="molecule type" value="Genomic_DNA"/>
</dbReference>
<proteinExistence type="predicted"/>
<feature type="compositionally biased region" description="Basic and acidic residues" evidence="1">
    <location>
        <begin position="414"/>
        <end position="431"/>
    </location>
</feature>
<feature type="compositionally biased region" description="Basic and acidic residues" evidence="1">
    <location>
        <begin position="210"/>
        <end position="229"/>
    </location>
</feature>
<evidence type="ECO:0000313" key="3">
    <source>
        <dbReference type="Proteomes" id="UP001620645"/>
    </source>
</evidence>
<protein>
    <submittedName>
        <fullName evidence="2">Uncharacterized protein</fullName>
    </submittedName>
</protein>
<feature type="region of interest" description="Disordered" evidence="1">
    <location>
        <begin position="210"/>
        <end position="234"/>
    </location>
</feature>
<feature type="compositionally biased region" description="Basic and acidic residues" evidence="1">
    <location>
        <begin position="100"/>
        <end position="124"/>
    </location>
</feature>
<comment type="caution">
    <text evidence="2">The sequence shown here is derived from an EMBL/GenBank/DDBJ whole genome shotgun (WGS) entry which is preliminary data.</text>
</comment>
<accession>A0ABD2I5D4</accession>